<protein>
    <submittedName>
        <fullName evidence="1">Uncharacterized protein</fullName>
    </submittedName>
</protein>
<comment type="caution">
    <text evidence="1">The sequence shown here is derived from an EMBL/GenBank/DDBJ whole genome shotgun (WGS) entry which is preliminary data.</text>
</comment>
<sequence length="74" mass="8161">MDDWLGIREGREALLRVADVAQQRDRIESGIDFLEMVANCVRRAGVGGQALVGVLPARCMSCAHEHRRAAWLSA</sequence>
<dbReference type="EMBL" id="LJYG01000005">
    <property type="protein sequence ID" value="KRQ17527.1"/>
    <property type="molecule type" value="Genomic_DNA"/>
</dbReference>
<dbReference type="Proteomes" id="UP000051936">
    <property type="component" value="Unassembled WGS sequence"/>
</dbReference>
<keyword evidence="2" id="KW-1185">Reference proteome</keyword>
<name>A0A0R3E5V0_9BRAD</name>
<evidence type="ECO:0000313" key="2">
    <source>
        <dbReference type="Proteomes" id="UP000051936"/>
    </source>
</evidence>
<organism evidence="1 2">
    <name type="scientific">Bradyrhizobium manausense</name>
    <dbReference type="NCBI Taxonomy" id="989370"/>
    <lineage>
        <taxon>Bacteria</taxon>
        <taxon>Pseudomonadati</taxon>
        <taxon>Pseudomonadota</taxon>
        <taxon>Alphaproteobacteria</taxon>
        <taxon>Hyphomicrobiales</taxon>
        <taxon>Nitrobacteraceae</taxon>
        <taxon>Bradyrhizobium</taxon>
    </lineage>
</organism>
<dbReference type="AlphaFoldDB" id="A0A0R3E5V0"/>
<reference evidence="1 2" key="1">
    <citation type="submission" date="2015-09" db="EMBL/GenBank/DDBJ databases">
        <title>Draft Genome Sequence of Bradyrhizobium manausense Strain BR 3351T, a Novel Symbiotic Nitrogen-Fixing Alphaproteobacterium Isolated from Brazilian Amazon Rain Forest.</title>
        <authorList>
            <person name="De Araujo J.L."/>
            <person name="Zilli J.E."/>
        </authorList>
    </citation>
    <scope>NUCLEOTIDE SEQUENCE [LARGE SCALE GENOMIC DNA]</scope>
    <source>
        <strain evidence="1 2">BR3351</strain>
    </source>
</reference>
<proteinExistence type="predicted"/>
<accession>A0A0R3E5V0</accession>
<evidence type="ECO:0000313" key="1">
    <source>
        <dbReference type="EMBL" id="KRQ17527.1"/>
    </source>
</evidence>
<gene>
    <name evidence="1" type="ORF">AOQ71_01475</name>
</gene>